<proteinExistence type="inferred from homology"/>
<sequence>MKIIAFVGLPLSGKTTASKIAEEMGIPVVVMGDVVREEVRRRGLELTDENAGRVASELREKEGMDAIAKRCVPLIREKLGEKGIVVVDGIRGIAEVERFREEFGDDFVLINVEAPIEVRFERALRRKRDDDVKTLEDLRRRDERELSWNMGEAIRLADITIENVGDIEEFREKVREIIRHFVPRVEVEVETDVHPTEDVEKVKKTVLNLFPDASIEVEESKLLARTTNLSRFRELLRMQRILDTARSEMISGRRGKSVVVYLNKQTAYVSRINFADEDAILSPLKVTFRLYDVDFERFLDYLTPETRDGRPVKEVDRL</sequence>
<dbReference type="HAMAP" id="MF_01111">
    <property type="entry name" value="UPF0200"/>
    <property type="match status" value="1"/>
</dbReference>
<organism evidence="5 6">
    <name type="scientific">Geoglobus ahangari</name>
    <dbReference type="NCBI Taxonomy" id="113653"/>
    <lineage>
        <taxon>Archaea</taxon>
        <taxon>Methanobacteriati</taxon>
        <taxon>Methanobacteriota</taxon>
        <taxon>Archaeoglobi</taxon>
        <taxon>Archaeoglobales</taxon>
        <taxon>Archaeoglobaceae</taxon>
        <taxon>Geoglobus</taxon>
    </lineage>
</organism>
<evidence type="ECO:0000313" key="6">
    <source>
        <dbReference type="Proteomes" id="UP000034723"/>
    </source>
</evidence>
<gene>
    <name evidence="5" type="ORF">GAH_01119</name>
</gene>
<protein>
    <recommendedName>
        <fullName evidence="3 4">Multifunctional fusion protein</fullName>
    </recommendedName>
    <domain>
        <recommendedName>
            <fullName evidence="3">UPF0200 protein GAH_01119</fullName>
        </recommendedName>
    </domain>
    <domain>
        <recommendedName>
            <fullName evidence="4">UPF0201 protein GAH_01119</fullName>
        </recommendedName>
    </domain>
</protein>
<dbReference type="Pfam" id="PF01877">
    <property type="entry name" value="RNA_binding"/>
    <property type="match status" value="1"/>
</dbReference>
<name>A0A0F7IEW8_9EURY</name>
<comment type="similarity">
    <text evidence="4">Belongs to the UPF0201 family.</text>
</comment>
<evidence type="ECO:0000256" key="2">
    <source>
        <dbReference type="ARBA" id="ARBA00022840"/>
    </source>
</evidence>
<dbReference type="PATRIC" id="fig|113653.22.peg.1112"/>
<dbReference type="InterPro" id="IPR022970">
    <property type="entry name" value="NTP_hydrolase-rel"/>
</dbReference>
<evidence type="ECO:0000256" key="3">
    <source>
        <dbReference type="HAMAP-Rule" id="MF_01111"/>
    </source>
</evidence>
<dbReference type="InterPro" id="IPR002739">
    <property type="entry name" value="PAB1135-like"/>
</dbReference>
<dbReference type="SUPFAM" id="SSF55282">
    <property type="entry name" value="RL5-like"/>
    <property type="match status" value="1"/>
</dbReference>
<dbReference type="Pfam" id="PF13207">
    <property type="entry name" value="AAA_17"/>
    <property type="match status" value="1"/>
</dbReference>
<dbReference type="Proteomes" id="UP000034723">
    <property type="component" value="Chromosome"/>
</dbReference>
<dbReference type="RefSeq" id="WP_048095208.1">
    <property type="nucleotide sequence ID" value="NZ_CP011267.1"/>
</dbReference>
<dbReference type="InterPro" id="IPR022803">
    <property type="entry name" value="Ribosomal_uL5_dom_sf"/>
</dbReference>
<keyword evidence="6" id="KW-1185">Reference proteome</keyword>
<dbReference type="HAMAP" id="MF_01112">
    <property type="entry name" value="UPF0201"/>
    <property type="match status" value="1"/>
</dbReference>
<dbReference type="GO" id="GO:0005524">
    <property type="term" value="F:ATP binding"/>
    <property type="evidence" value="ECO:0007669"/>
    <property type="project" value="UniProtKB-UniRule"/>
</dbReference>
<dbReference type="KEGG" id="gah:GAH_01119"/>
<comment type="similarity">
    <text evidence="3">Belongs to the UPF0200 family.</text>
</comment>
<dbReference type="InterPro" id="IPR027417">
    <property type="entry name" value="P-loop_NTPase"/>
</dbReference>
<dbReference type="PANTHER" id="PTHR41930">
    <property type="entry name" value="UPF0200 PROTEIN MJ1399"/>
    <property type="match status" value="1"/>
</dbReference>
<dbReference type="GeneID" id="24803693"/>
<dbReference type="PANTHER" id="PTHR41930:SF1">
    <property type="entry name" value="DEPHOSPHO-COA KINASE"/>
    <property type="match status" value="1"/>
</dbReference>
<keyword evidence="2 3" id="KW-0067">ATP-binding</keyword>
<feature type="binding site" evidence="3">
    <location>
        <begin position="8"/>
        <end position="15"/>
    </location>
    <ligand>
        <name>ATP</name>
        <dbReference type="ChEBI" id="CHEBI:30616"/>
    </ligand>
</feature>
<dbReference type="EMBL" id="CP011267">
    <property type="protein sequence ID" value="AKG91565.1"/>
    <property type="molecule type" value="Genomic_DNA"/>
</dbReference>
<dbReference type="SUPFAM" id="SSF52540">
    <property type="entry name" value="P-loop containing nucleoside triphosphate hydrolases"/>
    <property type="match status" value="1"/>
</dbReference>
<reference evidence="5 6" key="1">
    <citation type="submission" date="2015-04" db="EMBL/GenBank/DDBJ databases">
        <title>The complete genome sequence of the hyperthermophilic, obligate iron-reducing archaeon Geoglobus ahangari strain 234T.</title>
        <authorList>
            <person name="Manzella M.P."/>
            <person name="Holmes D.E."/>
            <person name="Rocheleau J.M."/>
            <person name="Chung A."/>
            <person name="Reguera G."/>
            <person name="Kashefi K."/>
        </authorList>
    </citation>
    <scope>NUCLEOTIDE SEQUENCE [LARGE SCALE GENOMIC DNA]</scope>
    <source>
        <strain evidence="5 6">234</strain>
    </source>
</reference>
<dbReference type="InParanoid" id="A0A0F7IEW8"/>
<dbReference type="STRING" id="113653.GAH_01119"/>
<evidence type="ECO:0000313" key="5">
    <source>
        <dbReference type="EMBL" id="AKG91565.1"/>
    </source>
</evidence>
<dbReference type="Gene3D" id="3.30.1440.10">
    <property type="match status" value="1"/>
</dbReference>
<evidence type="ECO:0000256" key="4">
    <source>
        <dbReference type="HAMAP-Rule" id="MF_01112"/>
    </source>
</evidence>
<evidence type="ECO:0000256" key="1">
    <source>
        <dbReference type="ARBA" id="ARBA00022741"/>
    </source>
</evidence>
<dbReference type="AlphaFoldDB" id="A0A0F7IEW8"/>
<dbReference type="HOGENOM" id="CLU_873208_0_0_2"/>
<dbReference type="OrthoDB" id="85381at2157"/>
<accession>A0A0F7IEW8</accession>
<keyword evidence="1 3" id="KW-0547">Nucleotide-binding</keyword>
<dbReference type="Gene3D" id="3.40.50.300">
    <property type="entry name" value="P-loop containing nucleotide triphosphate hydrolases"/>
    <property type="match status" value="1"/>
</dbReference>